<dbReference type="Proteomes" id="UP000576821">
    <property type="component" value="Unassembled WGS sequence"/>
</dbReference>
<name>A0A846M2T6_9SPHN</name>
<reference evidence="1 2" key="1">
    <citation type="submission" date="2020-03" db="EMBL/GenBank/DDBJ databases">
        <title>Genomic Encyclopedia of Type Strains, Phase IV (KMG-IV): sequencing the most valuable type-strain genomes for metagenomic binning, comparative biology and taxonomic classification.</title>
        <authorList>
            <person name="Goeker M."/>
        </authorList>
    </citation>
    <scope>NUCLEOTIDE SEQUENCE [LARGE SCALE GENOMIC DNA]</scope>
    <source>
        <strain evidence="1 2">DSM 21299</strain>
    </source>
</reference>
<evidence type="ECO:0000313" key="2">
    <source>
        <dbReference type="Proteomes" id="UP000576821"/>
    </source>
</evidence>
<dbReference type="EMBL" id="JAASQR010000002">
    <property type="protein sequence ID" value="NIJ16487.1"/>
    <property type="molecule type" value="Genomic_DNA"/>
</dbReference>
<protein>
    <submittedName>
        <fullName evidence="1">Uncharacterized protein</fullName>
    </submittedName>
</protein>
<gene>
    <name evidence="1" type="ORF">FHS54_001453</name>
</gene>
<proteinExistence type="predicted"/>
<accession>A0A846M2T6</accession>
<sequence length="91" mass="10183">MHTADINRGAPAPIAPFRPLDPAGWLARYVDLGGGYTVRPNGVILHWSLGITEEERRALVQHERPLRRDLIMREAVKAYLASYTTTEADPC</sequence>
<comment type="caution">
    <text evidence="1">The sequence shown here is derived from an EMBL/GenBank/DDBJ whole genome shotgun (WGS) entry which is preliminary data.</text>
</comment>
<evidence type="ECO:0000313" key="1">
    <source>
        <dbReference type="EMBL" id="NIJ16487.1"/>
    </source>
</evidence>
<keyword evidence="2" id="KW-1185">Reference proteome</keyword>
<dbReference type="AlphaFoldDB" id="A0A846M2T6"/>
<organism evidence="1 2">
    <name type="scientific">Sphingobium vermicomposti</name>
    <dbReference type="NCBI Taxonomy" id="529005"/>
    <lineage>
        <taxon>Bacteria</taxon>
        <taxon>Pseudomonadati</taxon>
        <taxon>Pseudomonadota</taxon>
        <taxon>Alphaproteobacteria</taxon>
        <taxon>Sphingomonadales</taxon>
        <taxon>Sphingomonadaceae</taxon>
        <taxon>Sphingobium</taxon>
    </lineage>
</organism>